<dbReference type="EMBL" id="JBICCN010000329">
    <property type="protein sequence ID" value="KAL3076800.1"/>
    <property type="molecule type" value="Genomic_DNA"/>
</dbReference>
<evidence type="ECO:0000313" key="2">
    <source>
        <dbReference type="Proteomes" id="UP001620645"/>
    </source>
</evidence>
<proteinExistence type="predicted"/>
<keyword evidence="2" id="KW-1185">Reference proteome</keyword>
<name>A0ABD2IHS4_HETSC</name>
<evidence type="ECO:0000313" key="1">
    <source>
        <dbReference type="EMBL" id="KAL3076800.1"/>
    </source>
</evidence>
<accession>A0ABD2IHS4</accession>
<organism evidence="1 2">
    <name type="scientific">Heterodera schachtii</name>
    <name type="common">Sugarbeet cyst nematode worm</name>
    <name type="synonym">Tylenchus schachtii</name>
    <dbReference type="NCBI Taxonomy" id="97005"/>
    <lineage>
        <taxon>Eukaryota</taxon>
        <taxon>Metazoa</taxon>
        <taxon>Ecdysozoa</taxon>
        <taxon>Nematoda</taxon>
        <taxon>Chromadorea</taxon>
        <taxon>Rhabditida</taxon>
        <taxon>Tylenchina</taxon>
        <taxon>Tylenchomorpha</taxon>
        <taxon>Tylenchoidea</taxon>
        <taxon>Heteroderidae</taxon>
        <taxon>Heteroderinae</taxon>
        <taxon>Heterodera</taxon>
    </lineage>
</organism>
<evidence type="ECO:0008006" key="3">
    <source>
        <dbReference type="Google" id="ProtNLM"/>
    </source>
</evidence>
<dbReference type="Proteomes" id="UP001620645">
    <property type="component" value="Unassembled WGS sequence"/>
</dbReference>
<gene>
    <name evidence="1" type="ORF">niasHS_011537</name>
</gene>
<comment type="caution">
    <text evidence="1">The sequence shown here is derived from an EMBL/GenBank/DDBJ whole genome shotgun (WGS) entry which is preliminary data.</text>
</comment>
<dbReference type="AlphaFoldDB" id="A0ABD2IHS4"/>
<reference evidence="1 2" key="1">
    <citation type="submission" date="2024-10" db="EMBL/GenBank/DDBJ databases">
        <authorList>
            <person name="Kim D."/>
        </authorList>
    </citation>
    <scope>NUCLEOTIDE SEQUENCE [LARGE SCALE GENOMIC DNA]</scope>
    <source>
        <strain evidence="1">Taebaek</strain>
    </source>
</reference>
<sequence>MLSCASSIAIDACPLEQQYCKRNLEKATVSGYCNSHFKQNFKVSEIEPSMRCFACTAFVSVIKELEKLSLNELKPTAICKQYGLCSEDQGNSTAKLLRASLGPLEAPRSRLTILSPNDGPVMPPGSLEDLAEFNYERLLTDHLGDESPEG</sequence>
<protein>
    <recommendedName>
        <fullName evidence="3">Saposin B-type domain-containing protein</fullName>
    </recommendedName>
</protein>